<sequence>MDAIITYRSGKDEAAAAVEALEARGRTAVALRLDTTEFDNFAGFAESVRQELSTRWNRDSFDFLVNNAGSIVPTPTGKATEEAFDQMIDLHFKGVVFLTQALLPLLADGGRIVNLTSAVTRMVTGDMSIYAAAKSAIDTYSRYLAHELGQRRITVNTVAPGPIATDFGGGQMRDNEKFREVVGAQAALGRVGEPDDIGAAIASLLAPDNGWVTAQRIEVSGGMNL</sequence>
<dbReference type="SUPFAM" id="SSF51735">
    <property type="entry name" value="NAD(P)-binding Rossmann-fold domains"/>
    <property type="match status" value="1"/>
</dbReference>
<organism evidence="3 4">
    <name type="scientific">Amycolatopsis jiangsuensis</name>
    <dbReference type="NCBI Taxonomy" id="1181879"/>
    <lineage>
        <taxon>Bacteria</taxon>
        <taxon>Bacillati</taxon>
        <taxon>Actinomycetota</taxon>
        <taxon>Actinomycetes</taxon>
        <taxon>Pseudonocardiales</taxon>
        <taxon>Pseudonocardiaceae</taxon>
        <taxon>Amycolatopsis</taxon>
    </lineage>
</organism>
<dbReference type="AlphaFoldDB" id="A0A840J716"/>
<dbReference type="Proteomes" id="UP000581769">
    <property type="component" value="Unassembled WGS sequence"/>
</dbReference>
<keyword evidence="2" id="KW-0560">Oxidoreductase</keyword>
<dbReference type="PANTHER" id="PTHR43639:SF1">
    <property type="entry name" value="SHORT-CHAIN DEHYDROGENASE_REDUCTASE FAMILY PROTEIN"/>
    <property type="match status" value="1"/>
</dbReference>
<dbReference type="Gene3D" id="3.40.50.720">
    <property type="entry name" value="NAD(P)-binding Rossmann-like Domain"/>
    <property type="match status" value="1"/>
</dbReference>
<name>A0A840J716_9PSEU</name>
<comment type="caution">
    <text evidence="3">The sequence shown here is derived from an EMBL/GenBank/DDBJ whole genome shotgun (WGS) entry which is preliminary data.</text>
</comment>
<keyword evidence="4" id="KW-1185">Reference proteome</keyword>
<dbReference type="InterPro" id="IPR036291">
    <property type="entry name" value="NAD(P)-bd_dom_sf"/>
</dbReference>
<reference evidence="3 4" key="1">
    <citation type="submission" date="2020-08" db="EMBL/GenBank/DDBJ databases">
        <title>Sequencing the genomes of 1000 actinobacteria strains.</title>
        <authorList>
            <person name="Klenk H.-P."/>
        </authorList>
    </citation>
    <scope>NUCLEOTIDE SEQUENCE [LARGE SCALE GENOMIC DNA]</scope>
    <source>
        <strain evidence="3 4">DSM 45859</strain>
    </source>
</reference>
<dbReference type="InterPro" id="IPR002347">
    <property type="entry name" value="SDR_fam"/>
</dbReference>
<dbReference type="PRINTS" id="PR00081">
    <property type="entry name" value="GDHRDH"/>
</dbReference>
<dbReference type="Pfam" id="PF13561">
    <property type="entry name" value="adh_short_C2"/>
    <property type="match status" value="1"/>
</dbReference>
<comment type="similarity">
    <text evidence="1">Belongs to the short-chain dehydrogenases/reductases (SDR) family.</text>
</comment>
<evidence type="ECO:0000313" key="3">
    <source>
        <dbReference type="EMBL" id="MBB4689583.1"/>
    </source>
</evidence>
<accession>A0A840J716</accession>
<proteinExistence type="inferred from homology"/>
<protein>
    <submittedName>
        <fullName evidence="3">NAD(P)-dependent dehydrogenase (Short-subunit alcohol dehydrogenase family)</fullName>
    </submittedName>
</protein>
<dbReference type="EMBL" id="JACHMG010000001">
    <property type="protein sequence ID" value="MBB4689583.1"/>
    <property type="molecule type" value="Genomic_DNA"/>
</dbReference>
<dbReference type="PRINTS" id="PR00080">
    <property type="entry name" value="SDRFAMILY"/>
</dbReference>
<evidence type="ECO:0000256" key="1">
    <source>
        <dbReference type="ARBA" id="ARBA00006484"/>
    </source>
</evidence>
<dbReference type="PANTHER" id="PTHR43639">
    <property type="entry name" value="OXIDOREDUCTASE, SHORT-CHAIN DEHYDROGENASE/REDUCTASE FAMILY (AFU_ORTHOLOGUE AFUA_5G02870)"/>
    <property type="match status" value="1"/>
</dbReference>
<gene>
    <name evidence="3" type="ORF">BJY18_007068</name>
</gene>
<dbReference type="GO" id="GO:0016491">
    <property type="term" value="F:oxidoreductase activity"/>
    <property type="evidence" value="ECO:0007669"/>
    <property type="project" value="UniProtKB-KW"/>
</dbReference>
<evidence type="ECO:0000313" key="4">
    <source>
        <dbReference type="Proteomes" id="UP000581769"/>
    </source>
</evidence>
<evidence type="ECO:0000256" key="2">
    <source>
        <dbReference type="ARBA" id="ARBA00023002"/>
    </source>
</evidence>